<dbReference type="PANTHER" id="PTHR33979:SF2">
    <property type="entry name" value="PEPTIDASE M50B-LIKE-DOMAIN-CONTAINING PROTEIN"/>
    <property type="match status" value="1"/>
</dbReference>
<dbReference type="Proteomes" id="UP000053890">
    <property type="component" value="Unassembled WGS sequence"/>
</dbReference>
<dbReference type="OrthoDB" id="40823at2759"/>
<sequence>MYLPVADDLGLAFEHAARFLVKRAEVVDGDDFKPFELSHTQWVTVYFIELTVILYLFGWNLWGARSVLFPLKLTAVHGIAGTLTGAKVESLILDPNQGGSTRMVGGWAFVSLPAGYIGSTLIGAALIFAGFDQKASKIAAIPLFVHLSIVAYWARTSRFTLLNVCFVQGLILILYIVQHAAFLRFLLLLIGCMNVPASTRPDDFARSQYSVWDQLDDKINESDVCAFQREYPWLPAQVWGGIWTLFSCAGLTAAILGGIVYFKNDFAEQYFDSQTFLPT</sequence>
<feature type="transmembrane region" description="Helical" evidence="1">
    <location>
        <begin position="43"/>
        <end position="62"/>
    </location>
</feature>
<feature type="transmembrane region" description="Helical" evidence="1">
    <location>
        <begin position="106"/>
        <end position="131"/>
    </location>
</feature>
<feature type="transmembrane region" description="Helical" evidence="1">
    <location>
        <begin position="160"/>
        <end position="177"/>
    </location>
</feature>
<dbReference type="AlphaFoldDB" id="A0A194S4R3"/>
<dbReference type="PANTHER" id="PTHR33979">
    <property type="entry name" value="OS02G0221600 PROTEIN"/>
    <property type="match status" value="1"/>
</dbReference>
<gene>
    <name evidence="2" type="ORF">RHOBADRAFT_44015</name>
</gene>
<evidence type="ECO:0000313" key="3">
    <source>
        <dbReference type="Proteomes" id="UP000053890"/>
    </source>
</evidence>
<dbReference type="InterPro" id="IPR049500">
    <property type="entry name" value="Peptidase_M50B-like"/>
</dbReference>
<keyword evidence="1" id="KW-0472">Membrane</keyword>
<feature type="transmembrane region" description="Helical" evidence="1">
    <location>
        <begin position="138"/>
        <end position="154"/>
    </location>
</feature>
<proteinExistence type="predicted"/>
<keyword evidence="1" id="KW-0812">Transmembrane</keyword>
<feature type="transmembrane region" description="Helical" evidence="1">
    <location>
        <begin position="242"/>
        <end position="262"/>
    </location>
</feature>
<dbReference type="Pfam" id="PF13398">
    <property type="entry name" value="Peptidase_M50B"/>
    <property type="match status" value="1"/>
</dbReference>
<dbReference type="RefSeq" id="XP_018271558.1">
    <property type="nucleotide sequence ID" value="XM_018414335.1"/>
</dbReference>
<dbReference type="STRING" id="578459.A0A194S4R3"/>
<accession>A0A194S4R3</accession>
<evidence type="ECO:0000256" key="1">
    <source>
        <dbReference type="SAM" id="Phobius"/>
    </source>
</evidence>
<reference evidence="2 3" key="1">
    <citation type="journal article" date="2015" name="Front. Microbiol.">
        <title>Genome sequence of the plant growth promoting endophytic yeast Rhodotorula graminis WP1.</title>
        <authorList>
            <person name="Firrincieli A."/>
            <person name="Otillar R."/>
            <person name="Salamov A."/>
            <person name="Schmutz J."/>
            <person name="Khan Z."/>
            <person name="Redman R.S."/>
            <person name="Fleck N.D."/>
            <person name="Lindquist E."/>
            <person name="Grigoriev I.V."/>
            <person name="Doty S.L."/>
        </authorList>
    </citation>
    <scope>NUCLEOTIDE SEQUENCE [LARGE SCALE GENOMIC DNA]</scope>
    <source>
        <strain evidence="2 3">WP1</strain>
    </source>
</reference>
<dbReference type="GeneID" id="28974783"/>
<dbReference type="EMBL" id="KQ474078">
    <property type="protein sequence ID" value="KPV75509.1"/>
    <property type="molecule type" value="Genomic_DNA"/>
</dbReference>
<name>A0A194S4R3_RHOGW</name>
<organism evidence="2 3">
    <name type="scientific">Rhodotorula graminis (strain WP1)</name>
    <dbReference type="NCBI Taxonomy" id="578459"/>
    <lineage>
        <taxon>Eukaryota</taxon>
        <taxon>Fungi</taxon>
        <taxon>Dikarya</taxon>
        <taxon>Basidiomycota</taxon>
        <taxon>Pucciniomycotina</taxon>
        <taxon>Microbotryomycetes</taxon>
        <taxon>Sporidiobolales</taxon>
        <taxon>Sporidiobolaceae</taxon>
        <taxon>Rhodotorula</taxon>
    </lineage>
</organism>
<protein>
    <submittedName>
        <fullName evidence="2">Uncharacterized protein</fullName>
    </submittedName>
</protein>
<dbReference type="OMA" id="CNHDQVI"/>
<keyword evidence="1" id="KW-1133">Transmembrane helix</keyword>
<evidence type="ECO:0000313" key="2">
    <source>
        <dbReference type="EMBL" id="KPV75509.1"/>
    </source>
</evidence>
<keyword evidence="3" id="KW-1185">Reference proteome</keyword>